<dbReference type="RefSeq" id="WP_379981414.1">
    <property type="nucleotide sequence ID" value="NZ_JBHSFV010000012.1"/>
</dbReference>
<feature type="transmembrane region" description="Helical" evidence="1">
    <location>
        <begin position="223"/>
        <end position="245"/>
    </location>
</feature>
<feature type="transmembrane region" description="Helical" evidence="1">
    <location>
        <begin position="367"/>
        <end position="384"/>
    </location>
</feature>
<feature type="transmembrane region" description="Helical" evidence="1">
    <location>
        <begin position="99"/>
        <end position="116"/>
    </location>
</feature>
<evidence type="ECO:0000313" key="2">
    <source>
        <dbReference type="EMBL" id="MFC4635822.1"/>
    </source>
</evidence>
<keyword evidence="3" id="KW-1185">Reference proteome</keyword>
<feature type="transmembrane region" description="Helical" evidence="1">
    <location>
        <begin position="404"/>
        <end position="428"/>
    </location>
</feature>
<dbReference type="EMBL" id="JBHSFV010000012">
    <property type="protein sequence ID" value="MFC4635822.1"/>
    <property type="molecule type" value="Genomic_DNA"/>
</dbReference>
<proteinExistence type="predicted"/>
<reference evidence="3" key="1">
    <citation type="journal article" date="2019" name="Int. J. Syst. Evol. Microbiol.">
        <title>The Global Catalogue of Microorganisms (GCM) 10K type strain sequencing project: providing services to taxonomists for standard genome sequencing and annotation.</title>
        <authorList>
            <consortium name="The Broad Institute Genomics Platform"/>
            <consortium name="The Broad Institute Genome Sequencing Center for Infectious Disease"/>
            <person name="Wu L."/>
            <person name="Ma J."/>
        </authorList>
    </citation>
    <scope>NUCLEOTIDE SEQUENCE [LARGE SCALE GENOMIC DNA]</scope>
    <source>
        <strain evidence="3">YJ-61-S</strain>
    </source>
</reference>
<dbReference type="Pfam" id="PF09586">
    <property type="entry name" value="YfhO"/>
    <property type="match status" value="1"/>
</dbReference>
<feature type="transmembrane region" description="Helical" evidence="1">
    <location>
        <begin position="440"/>
        <end position="458"/>
    </location>
</feature>
<feature type="transmembrane region" description="Helical" evidence="1">
    <location>
        <begin position="777"/>
        <end position="798"/>
    </location>
</feature>
<sequence>MSFQFKRFLPHLFVVFGFIVISLLYFNPVLSGKMIYQNDIKLYESMAKQHNDHRAETGEETYWTNGAYGGMPTYQMGAKFPHDYMDKLDKLIRFLPRPADYLFLYLLSFYVLMLVMRVPWKYAVIGALAFGLSTYLIIIIGVGHNSKAHAIAYFPLVLSGIILTFQKRYVWGFLLTAVAMGLEIQANHYQMTYYLGLAVIVLGIAYLVDAYKKKQMPHFFKSVGILIVAVLLGLATNATTLLSTAEYAETSIRGKKLLQPKNTLNTEKSDGLSYDYITEYSYGKMESLNLLVPKLFGAGRISDLGKESAFYQKLIALGVPPSEASYYVNRPLYWGEQPFVEAPPYLGITVVFMALLGLLLVKGRLRWWLVGGIVLSLLLSWGKNFEVLTRFFIDVVPFYNKFRAVSSIQAILELLVPIAAVFGLYRFLNDKEEQKERLKKLFVASGILGGLCLLFYLFGGSLFDLRSSAEQEMAITQPEILDAIKEDRLTVLKSDSLRSLLFIIGILGVLWLTFKKKISENIALVLVGVLVIIDLVGVDRRSVNEENFISEREYRAYFEVTPSDETILNDDGYFRVLDQYRGFNNSHTSYFFNAINGYSAVRPQRMEDMYDKVLQGKIGVLNMLNVKYILQDNEGNVFAQRNPFVNGPAWFVDDIELLSDYNEVYAALDSIDTKKTALIRDAYQDELKGFVPKKDSLSRIELVKALPNHLTYTATNSQDGFAVFSEAYYKNGWVATIDGQEAPIIETNYMLRGLKVPKGTHDIQFTFDPPVIKKGSMITLISSILLLLLIVGGVYLSYKKKNQDETEVEA</sequence>
<feature type="transmembrane region" description="Helical" evidence="1">
    <location>
        <begin position="342"/>
        <end position="360"/>
    </location>
</feature>
<comment type="caution">
    <text evidence="2">The sequence shown here is derived from an EMBL/GenBank/DDBJ whole genome shotgun (WGS) entry which is preliminary data.</text>
</comment>
<keyword evidence="1" id="KW-0472">Membrane</keyword>
<feature type="transmembrane region" description="Helical" evidence="1">
    <location>
        <begin position="521"/>
        <end position="538"/>
    </location>
</feature>
<feature type="transmembrane region" description="Helical" evidence="1">
    <location>
        <begin position="122"/>
        <end position="143"/>
    </location>
</feature>
<dbReference type="InterPro" id="IPR018580">
    <property type="entry name" value="Uncharacterised_YfhO"/>
</dbReference>
<dbReference type="PANTHER" id="PTHR38454:SF1">
    <property type="entry name" value="INTEGRAL MEMBRANE PROTEIN"/>
    <property type="match status" value="1"/>
</dbReference>
<feature type="transmembrane region" description="Helical" evidence="1">
    <location>
        <begin position="496"/>
        <end position="514"/>
    </location>
</feature>
<name>A0ABV9I069_9FLAO</name>
<keyword evidence="1" id="KW-1133">Transmembrane helix</keyword>
<evidence type="ECO:0000313" key="3">
    <source>
        <dbReference type="Proteomes" id="UP001596043"/>
    </source>
</evidence>
<accession>A0ABV9I069</accession>
<gene>
    <name evidence="2" type="ORF">ACFO3O_18065</name>
</gene>
<feature type="transmembrane region" description="Helical" evidence="1">
    <location>
        <begin position="150"/>
        <end position="171"/>
    </location>
</feature>
<feature type="transmembrane region" description="Helical" evidence="1">
    <location>
        <begin position="12"/>
        <end position="30"/>
    </location>
</feature>
<dbReference type="Proteomes" id="UP001596043">
    <property type="component" value="Unassembled WGS sequence"/>
</dbReference>
<protein>
    <submittedName>
        <fullName evidence="2">YfhO family protein</fullName>
    </submittedName>
</protein>
<organism evidence="2 3">
    <name type="scientific">Dokdonia ponticola</name>
    <dbReference type="NCBI Taxonomy" id="2041041"/>
    <lineage>
        <taxon>Bacteria</taxon>
        <taxon>Pseudomonadati</taxon>
        <taxon>Bacteroidota</taxon>
        <taxon>Flavobacteriia</taxon>
        <taxon>Flavobacteriales</taxon>
        <taxon>Flavobacteriaceae</taxon>
        <taxon>Dokdonia</taxon>
    </lineage>
</organism>
<keyword evidence="1" id="KW-0812">Transmembrane</keyword>
<evidence type="ECO:0000256" key="1">
    <source>
        <dbReference type="SAM" id="Phobius"/>
    </source>
</evidence>
<dbReference type="PANTHER" id="PTHR38454">
    <property type="entry name" value="INTEGRAL MEMBRANE PROTEIN-RELATED"/>
    <property type="match status" value="1"/>
</dbReference>
<feature type="transmembrane region" description="Helical" evidence="1">
    <location>
        <begin position="191"/>
        <end position="211"/>
    </location>
</feature>